<organism evidence="1 2">
    <name type="scientific">Pseudochelatococcus lubricantis</name>
    <dbReference type="NCBI Taxonomy" id="1538102"/>
    <lineage>
        <taxon>Bacteria</taxon>
        <taxon>Pseudomonadati</taxon>
        <taxon>Pseudomonadota</taxon>
        <taxon>Alphaproteobacteria</taxon>
        <taxon>Hyphomicrobiales</taxon>
        <taxon>Chelatococcaceae</taxon>
        <taxon>Pseudochelatococcus</taxon>
    </lineage>
</organism>
<gene>
    <name evidence="1" type="ORF">FHS82_004028</name>
</gene>
<reference evidence="1 2" key="1">
    <citation type="submission" date="2020-03" db="EMBL/GenBank/DDBJ databases">
        <title>Genomic Encyclopedia of Type Strains, Phase IV (KMG-IV): sequencing the most valuable type-strain genomes for metagenomic binning, comparative biology and taxonomic classification.</title>
        <authorList>
            <person name="Goeker M."/>
        </authorList>
    </citation>
    <scope>NUCLEOTIDE SEQUENCE [LARGE SCALE GENOMIC DNA]</scope>
    <source>
        <strain evidence="1 2">DSM 103870</strain>
    </source>
</reference>
<comment type="caution">
    <text evidence="1">The sequence shown here is derived from an EMBL/GenBank/DDBJ whole genome shotgun (WGS) entry which is preliminary data.</text>
</comment>
<accession>A0ABX0V4N1</accession>
<keyword evidence="2" id="KW-1185">Reference proteome</keyword>
<dbReference type="RefSeq" id="WP_166956266.1">
    <property type="nucleotide sequence ID" value="NZ_JAASQI010000014.1"/>
</dbReference>
<evidence type="ECO:0000313" key="2">
    <source>
        <dbReference type="Proteomes" id="UP001429580"/>
    </source>
</evidence>
<protein>
    <submittedName>
        <fullName evidence="1">Uncharacterized protein</fullName>
    </submittedName>
</protein>
<proteinExistence type="predicted"/>
<evidence type="ECO:0000313" key="1">
    <source>
        <dbReference type="EMBL" id="NIJ60161.1"/>
    </source>
</evidence>
<dbReference type="Proteomes" id="UP001429580">
    <property type="component" value="Unassembled WGS sequence"/>
</dbReference>
<dbReference type="EMBL" id="JAASQI010000014">
    <property type="protein sequence ID" value="NIJ60161.1"/>
    <property type="molecule type" value="Genomic_DNA"/>
</dbReference>
<sequence>MEPSEMAASDKGLGPTFPKSIPLSVLALSLSEPEKSAKEYPDYRLSALVVERLDMDDDEIAKLASLTCCTPPGFAVGSAPDFEQHLRELIAQYGLYPLFQDDGPGRFHHAIRPSGYDYDADKVEATGMENWRAFYRGMSAERQMLAASIIWLYRGRKDNRWLRRVPCTWNATEAILKLRSNGMLSGWGRLIMLYPGW</sequence>
<name>A0ABX0V4N1_9HYPH</name>